<dbReference type="PROSITE" id="PS51891">
    <property type="entry name" value="CENP_V_GFA"/>
    <property type="match status" value="2"/>
</dbReference>
<keyword evidence="3" id="KW-0862">Zinc</keyword>
<accession>A0ABQ1A4T9</accession>
<keyword evidence="2" id="KW-0479">Metal-binding</keyword>
<dbReference type="Proteomes" id="UP000465266">
    <property type="component" value="Unassembled WGS sequence"/>
</dbReference>
<feature type="domain" description="CENP-V/GFA" evidence="5">
    <location>
        <begin position="205"/>
        <end position="320"/>
    </location>
</feature>
<proteinExistence type="inferred from homology"/>
<dbReference type="InterPro" id="IPR011057">
    <property type="entry name" value="Mss4-like_sf"/>
</dbReference>
<evidence type="ECO:0000313" key="7">
    <source>
        <dbReference type="Proteomes" id="UP000465266"/>
    </source>
</evidence>
<comment type="similarity">
    <text evidence="1">Belongs to the Gfa family.</text>
</comment>
<dbReference type="PANTHER" id="PTHR33337">
    <property type="entry name" value="GFA DOMAIN-CONTAINING PROTEIN"/>
    <property type="match status" value="1"/>
</dbReference>
<dbReference type="Gene3D" id="3.90.1590.10">
    <property type="entry name" value="glutathione-dependent formaldehyde- activating enzyme (gfa)"/>
    <property type="match status" value="2"/>
</dbReference>
<dbReference type="Pfam" id="PF04828">
    <property type="entry name" value="GFA"/>
    <property type="match status" value="2"/>
</dbReference>
<reference evidence="6 7" key="1">
    <citation type="submission" date="2020-01" db="EMBL/GenBank/DDBJ databases">
        <title>Draft genome sequence of Aspergillus udagawae IFM 53868.</title>
        <authorList>
            <person name="Takahashi H."/>
            <person name="Yaguchi T."/>
        </authorList>
    </citation>
    <scope>NUCLEOTIDE SEQUENCE [LARGE SCALE GENOMIC DNA]</scope>
    <source>
        <strain evidence="6 7">IFM 53868</strain>
    </source>
</reference>
<dbReference type="PANTHER" id="PTHR33337:SF32">
    <property type="entry name" value="DUF636 DOMAIN PROTEIN (AFU_ORTHOLOGUE AFUA_7G04120)"/>
    <property type="match status" value="1"/>
</dbReference>
<evidence type="ECO:0000256" key="2">
    <source>
        <dbReference type="ARBA" id="ARBA00022723"/>
    </source>
</evidence>
<keyword evidence="7" id="KW-1185">Reference proteome</keyword>
<dbReference type="InterPro" id="IPR006913">
    <property type="entry name" value="CENP-V/GFA"/>
</dbReference>
<comment type="caution">
    <text evidence="6">The sequence shown here is derived from an EMBL/GenBank/DDBJ whole genome shotgun (WGS) entry which is preliminary data.</text>
</comment>
<evidence type="ECO:0000259" key="5">
    <source>
        <dbReference type="PROSITE" id="PS51891"/>
    </source>
</evidence>
<sequence>MSTDPMTRPISCLCGDAAQDILLDSASDLSTLNLCHCIDCRAITGMLYSSYYFLQTPGPNLDCLQKYQQSECISRYFCRTCGAHVFAQLEATDKLLVAAGVLLENPPSVRFIQHWKAEDTRDGGLSSFLPGDTKETTSACWLDAEQNISNGHAEENHKLEEQGHGSHRLQARCHCGGIEFYITPPDSNSAKPWSPWPDLIVPYHLASPENTEDAKWWLRDRNTKYLVGTCACRSCRLASGFSIQSWAFVPRSNIIFDDGKSLVYGLGTMQQHESRPGVYREFCSRCGATVFWHCQERPDVVDVSTGLLRARSGVRAEEWLEWATERVSFKEMALDQEFIERLEAGLKNWGESQKRPNTLRSA</sequence>
<organism evidence="6 7">
    <name type="scientific">Aspergillus udagawae</name>
    <dbReference type="NCBI Taxonomy" id="91492"/>
    <lineage>
        <taxon>Eukaryota</taxon>
        <taxon>Fungi</taxon>
        <taxon>Dikarya</taxon>
        <taxon>Ascomycota</taxon>
        <taxon>Pezizomycotina</taxon>
        <taxon>Eurotiomycetes</taxon>
        <taxon>Eurotiomycetidae</taxon>
        <taxon>Eurotiales</taxon>
        <taxon>Aspergillaceae</taxon>
        <taxon>Aspergillus</taxon>
        <taxon>Aspergillus subgen. Fumigati</taxon>
    </lineage>
</organism>
<dbReference type="SUPFAM" id="SSF51316">
    <property type="entry name" value="Mss4-like"/>
    <property type="match status" value="2"/>
</dbReference>
<evidence type="ECO:0000256" key="3">
    <source>
        <dbReference type="ARBA" id="ARBA00022833"/>
    </source>
</evidence>
<feature type="domain" description="CENP-V/GFA" evidence="5">
    <location>
        <begin position="6"/>
        <end position="116"/>
    </location>
</feature>
<evidence type="ECO:0000256" key="1">
    <source>
        <dbReference type="ARBA" id="ARBA00005495"/>
    </source>
</evidence>
<keyword evidence="4" id="KW-0456">Lyase</keyword>
<evidence type="ECO:0000256" key="4">
    <source>
        <dbReference type="ARBA" id="ARBA00023239"/>
    </source>
</evidence>
<dbReference type="EMBL" id="BLKG01000007">
    <property type="protein sequence ID" value="GFF73584.1"/>
    <property type="molecule type" value="Genomic_DNA"/>
</dbReference>
<gene>
    <name evidence="6" type="ORF">IFM53868_01107</name>
</gene>
<name>A0ABQ1A4T9_9EURO</name>
<evidence type="ECO:0000313" key="6">
    <source>
        <dbReference type="EMBL" id="GFF73584.1"/>
    </source>
</evidence>
<protein>
    <recommendedName>
        <fullName evidence="5">CENP-V/GFA domain-containing protein</fullName>
    </recommendedName>
</protein>